<dbReference type="GO" id="GO:0019379">
    <property type="term" value="P:sulfate assimilation, phosphoadenylyl sulfate reduction by phosphoadenylyl-sulfate reductase (thioredoxin)"/>
    <property type="evidence" value="ECO:0007669"/>
    <property type="project" value="UniProtKB-UniRule"/>
</dbReference>
<gene>
    <name evidence="4" type="primary">cysH</name>
    <name evidence="6" type="ORF">GT360_12790</name>
</gene>
<comment type="catalytic activity">
    <reaction evidence="4">
        <text>[thioredoxin]-disulfide + sulfite + adenosine 3',5'-bisphosphate + 2 H(+) = [thioredoxin]-dithiol + 3'-phosphoadenylyl sulfate</text>
        <dbReference type="Rhea" id="RHEA:11724"/>
        <dbReference type="Rhea" id="RHEA-COMP:10698"/>
        <dbReference type="Rhea" id="RHEA-COMP:10700"/>
        <dbReference type="ChEBI" id="CHEBI:15378"/>
        <dbReference type="ChEBI" id="CHEBI:17359"/>
        <dbReference type="ChEBI" id="CHEBI:29950"/>
        <dbReference type="ChEBI" id="CHEBI:50058"/>
        <dbReference type="ChEBI" id="CHEBI:58339"/>
        <dbReference type="ChEBI" id="CHEBI:58343"/>
        <dbReference type="EC" id="1.8.4.8"/>
    </reaction>
</comment>
<dbReference type="RefSeq" id="WP_164649235.1">
    <property type="nucleotide sequence ID" value="NZ_CP047475.1"/>
</dbReference>
<comment type="subcellular location">
    <subcellularLocation>
        <location evidence="4">Cytoplasm</location>
    </subcellularLocation>
</comment>
<dbReference type="GO" id="GO:0004604">
    <property type="term" value="F:phosphoadenylyl-sulfate reductase (thioredoxin) activity"/>
    <property type="evidence" value="ECO:0007669"/>
    <property type="project" value="UniProtKB-UniRule"/>
</dbReference>
<dbReference type="PANTHER" id="PTHR46509">
    <property type="entry name" value="PHOSPHOADENOSINE PHOSPHOSULFATE REDUCTASE"/>
    <property type="match status" value="1"/>
</dbReference>
<comment type="similarity">
    <text evidence="1 4">Belongs to the PAPS reductase family. CysH subfamily.</text>
</comment>
<dbReference type="EC" id="1.8.4.8" evidence="4"/>
<dbReference type="InterPro" id="IPR002500">
    <property type="entry name" value="PAPS_reduct_dom"/>
</dbReference>
<dbReference type="Proteomes" id="UP000464262">
    <property type="component" value="Chromosome 1"/>
</dbReference>
<evidence type="ECO:0000313" key="6">
    <source>
        <dbReference type="EMBL" id="QIA64326.1"/>
    </source>
</evidence>
<dbReference type="Pfam" id="PF01507">
    <property type="entry name" value="PAPS_reduct"/>
    <property type="match status" value="1"/>
</dbReference>
<dbReference type="Gene3D" id="3.40.50.620">
    <property type="entry name" value="HUPs"/>
    <property type="match status" value="1"/>
</dbReference>
<keyword evidence="7" id="KW-1185">Reference proteome</keyword>
<comment type="function">
    <text evidence="4">Catalyzes the formation of sulfite from phosphoadenosine 5'-phosphosulfate (PAPS) using thioredoxin as an electron donor.</text>
</comment>
<comment type="pathway">
    <text evidence="4">Sulfur metabolism; hydrogen sulfide biosynthesis; sulfite from sulfate: step 3/3.</text>
</comment>
<dbReference type="NCBIfam" id="TIGR02057">
    <property type="entry name" value="PAPS_reductase"/>
    <property type="match status" value="1"/>
</dbReference>
<dbReference type="HAMAP" id="MF_00063">
    <property type="entry name" value="CysH"/>
    <property type="match status" value="1"/>
</dbReference>
<dbReference type="InterPro" id="IPR014729">
    <property type="entry name" value="Rossmann-like_a/b/a_fold"/>
</dbReference>
<dbReference type="InterPro" id="IPR011800">
    <property type="entry name" value="PAPS_reductase_CysH"/>
</dbReference>
<keyword evidence="2 4" id="KW-0963">Cytoplasm</keyword>
<keyword evidence="3 4" id="KW-0560">Oxidoreductase</keyword>
<feature type="domain" description="Phosphoadenosine phosphosulphate reductase" evidence="5">
    <location>
        <begin position="53"/>
        <end position="224"/>
    </location>
</feature>
<dbReference type="FunFam" id="3.40.50.620:FF:000043">
    <property type="entry name" value="Phosphoadenosine phosphosulfate reductase"/>
    <property type="match status" value="1"/>
</dbReference>
<dbReference type="UniPathway" id="UPA00140">
    <property type="reaction ID" value="UER00206"/>
</dbReference>
<dbReference type="AlphaFoldDB" id="A0A7Z2T4S9"/>
<dbReference type="GO" id="GO:0005737">
    <property type="term" value="C:cytoplasm"/>
    <property type="evidence" value="ECO:0007669"/>
    <property type="project" value="UniProtKB-SubCell"/>
</dbReference>
<dbReference type="InterPro" id="IPR004511">
    <property type="entry name" value="PAPS/APS_Rdtase"/>
</dbReference>
<organism evidence="6 7">
    <name type="scientific">Vibrio astriarenae</name>
    <dbReference type="NCBI Taxonomy" id="1481923"/>
    <lineage>
        <taxon>Bacteria</taxon>
        <taxon>Pseudomonadati</taxon>
        <taxon>Pseudomonadota</taxon>
        <taxon>Gammaproteobacteria</taxon>
        <taxon>Vibrionales</taxon>
        <taxon>Vibrionaceae</taxon>
        <taxon>Vibrio</taxon>
    </lineage>
</organism>
<dbReference type="NCBIfam" id="TIGR00434">
    <property type="entry name" value="cysH"/>
    <property type="match status" value="1"/>
</dbReference>
<evidence type="ECO:0000256" key="2">
    <source>
        <dbReference type="ARBA" id="ARBA00022490"/>
    </source>
</evidence>
<dbReference type="PIRSF" id="PIRSF000857">
    <property type="entry name" value="PAPS_reductase"/>
    <property type="match status" value="1"/>
</dbReference>
<dbReference type="SUPFAM" id="SSF52402">
    <property type="entry name" value="Adenine nucleotide alpha hydrolases-like"/>
    <property type="match status" value="1"/>
</dbReference>
<evidence type="ECO:0000256" key="4">
    <source>
        <dbReference type="HAMAP-Rule" id="MF_00063"/>
    </source>
</evidence>
<dbReference type="NCBIfam" id="NF002537">
    <property type="entry name" value="PRK02090.1"/>
    <property type="match status" value="1"/>
</dbReference>
<evidence type="ECO:0000256" key="3">
    <source>
        <dbReference type="ARBA" id="ARBA00023002"/>
    </source>
</evidence>
<sequence length="258" mass="29664">MLDSVTSKLKLAELLSLTKTEQILRLAEINAELEQLTAQQRVEWALENLPGNHVVSSSFGIQAALMLHLMTQAKPDIPVILTDTGYLFSETYRFIDLLSERLTLNLKVYRSGQSPNWQEARYGKLWEQGIEGIEKYNKLNKVEPMRRALADLDTQTWFSGLRREQSESRSSLPILSIQNGVFKFLPVIDWSNKDVHYYLEEHNLPYHPLWDAGYLSVGDTHTTKKWEPGMSEEQTRFFGLKRECGLHEDDGEQYGSGI</sequence>
<proteinExistence type="inferred from homology"/>
<dbReference type="KEGG" id="vas:GT360_12790"/>
<evidence type="ECO:0000313" key="7">
    <source>
        <dbReference type="Proteomes" id="UP000464262"/>
    </source>
</evidence>
<protein>
    <recommendedName>
        <fullName evidence="4">Phosphoadenosine 5'-phosphosulfate reductase</fullName>
        <shortName evidence="4">PAPS reductase</shortName>
        <ecNumber evidence="4">1.8.4.8</ecNumber>
    </recommendedName>
    <alternativeName>
        <fullName evidence="4">3'-phosphoadenylylsulfate reductase</fullName>
    </alternativeName>
    <alternativeName>
        <fullName evidence="4">PAPS reductase, thioredoxin dependent</fullName>
    </alternativeName>
    <alternativeName>
        <fullName evidence="4">PAPS sulfotransferase</fullName>
    </alternativeName>
    <alternativeName>
        <fullName evidence="4">PAdoPS reductase</fullName>
    </alternativeName>
</protein>
<name>A0A7Z2T4S9_9VIBR</name>
<dbReference type="GO" id="GO:0070814">
    <property type="term" value="P:hydrogen sulfide biosynthetic process"/>
    <property type="evidence" value="ECO:0007669"/>
    <property type="project" value="UniProtKB-UniRule"/>
</dbReference>
<evidence type="ECO:0000256" key="1">
    <source>
        <dbReference type="ARBA" id="ARBA00009732"/>
    </source>
</evidence>
<comment type="caution">
    <text evidence="4">Lacks conserved residue(s) required for the propagation of feature annotation.</text>
</comment>
<dbReference type="PANTHER" id="PTHR46509:SF1">
    <property type="entry name" value="PHOSPHOADENOSINE PHOSPHOSULFATE REDUCTASE"/>
    <property type="match status" value="1"/>
</dbReference>
<dbReference type="EMBL" id="CP047475">
    <property type="protein sequence ID" value="QIA64326.1"/>
    <property type="molecule type" value="Genomic_DNA"/>
</dbReference>
<feature type="active site" description="Nucleophile; cysteine thiosulfonate intermediate" evidence="4">
    <location>
        <position position="244"/>
    </location>
</feature>
<evidence type="ECO:0000259" key="5">
    <source>
        <dbReference type="Pfam" id="PF01507"/>
    </source>
</evidence>
<reference evidence="6 7" key="1">
    <citation type="submission" date="2020-01" db="EMBL/GenBank/DDBJ databases">
        <title>Whole genome and functional gene identification of agarase of Vibrio HN897.</title>
        <authorList>
            <person name="Liu Y."/>
            <person name="Zhao Z."/>
        </authorList>
    </citation>
    <scope>NUCLEOTIDE SEQUENCE [LARGE SCALE GENOMIC DNA]</scope>
    <source>
        <strain evidence="6 7">HN897</strain>
    </source>
</reference>
<accession>A0A7Z2T4S9</accession>
<dbReference type="CDD" id="cd23945">
    <property type="entry name" value="PAPS_reductase"/>
    <property type="match status" value="1"/>
</dbReference>